<keyword evidence="5" id="KW-0406">Ion transport</keyword>
<reference evidence="8 9" key="1">
    <citation type="submission" date="2017-03" db="EMBL/GenBank/DDBJ databases">
        <authorList>
            <person name="Afonso C.L."/>
            <person name="Miller P.J."/>
            <person name="Scott M.A."/>
            <person name="Spackman E."/>
            <person name="Goraichik I."/>
            <person name="Dimitrov K.M."/>
            <person name="Suarez D.L."/>
            <person name="Swayne D.E."/>
        </authorList>
    </citation>
    <scope>NUCLEOTIDE SEQUENCE [LARGE SCALE GENOMIC DNA]</scope>
    <source>
        <strain evidence="8 9">CECT 7751</strain>
    </source>
</reference>
<evidence type="ECO:0000256" key="4">
    <source>
        <dbReference type="ARBA" id="ARBA00022729"/>
    </source>
</evidence>
<evidence type="ECO:0000313" key="9">
    <source>
        <dbReference type="Proteomes" id="UP000193963"/>
    </source>
</evidence>
<evidence type="ECO:0000256" key="2">
    <source>
        <dbReference type="ARBA" id="ARBA00015915"/>
    </source>
</evidence>
<keyword evidence="9" id="KW-1185">Reference proteome</keyword>
<comment type="similarity">
    <text evidence="1">Belongs to the bacterial solute-binding protein 9 family.</text>
</comment>
<dbReference type="Proteomes" id="UP000193963">
    <property type="component" value="Unassembled WGS sequence"/>
</dbReference>
<evidence type="ECO:0000256" key="6">
    <source>
        <dbReference type="SAM" id="MobiDB-lite"/>
    </source>
</evidence>
<keyword evidence="5" id="KW-0862">Zinc</keyword>
<dbReference type="InterPro" id="IPR050492">
    <property type="entry name" value="Bact_metal-bind_prot9"/>
</dbReference>
<dbReference type="RefSeq" id="WP_085889255.1">
    <property type="nucleotide sequence ID" value="NZ_FWFN01000006.1"/>
</dbReference>
<dbReference type="AlphaFoldDB" id="A0A1X6ZVT9"/>
<feature type="chain" id="PRO_5012755882" description="High-affinity zinc uptake system protein ZnuA" evidence="7">
    <location>
        <begin position="21"/>
        <end position="366"/>
    </location>
</feature>
<protein>
    <recommendedName>
        <fullName evidence="2">High-affinity zinc uptake system protein ZnuA</fullName>
    </recommendedName>
</protein>
<keyword evidence="5" id="KW-0864">Zinc transport</keyword>
<evidence type="ECO:0000313" key="8">
    <source>
        <dbReference type="EMBL" id="SLN63315.1"/>
    </source>
</evidence>
<dbReference type="GO" id="GO:0046872">
    <property type="term" value="F:metal ion binding"/>
    <property type="evidence" value="ECO:0007669"/>
    <property type="project" value="InterPro"/>
</dbReference>
<dbReference type="Gene3D" id="3.40.50.1980">
    <property type="entry name" value="Nitrogenase molybdenum iron protein domain"/>
    <property type="match status" value="3"/>
</dbReference>
<sequence>MKLKTLNVSLAALIAGTGLAAAETPQVVTDIAPVHSLVSMVMGDLGEADLILPPGASPHGYAMRPSSARALQDADLVFWVGEALTPWLERPLSTLPDHGHVVELMELPEVIHLEFREGADLHAAHGDAGHDDHGHDEHDHDDHGHDDHGHDHEDHDHGDDHAHDEHGHDNHAHHDDHGHDDHDHAAEAGHEGHVHEGLDPHGWLDPENARIWLSGIAGALAEADPENAATYRANAEAARTALAEQSARIGAELDAIAPIRFLVYHDAYQYFENRFELTSSGAVSDSDATAPGAARVAELRDKVTEAGVDCLFTEPQFGDGLASSIFEESDGHLVEIDPLGTELTPGADLYPQLLDGMAASFLACKG</sequence>
<accession>A0A1X6ZVT9</accession>
<gene>
    <name evidence="8" type="primary">znuA</name>
    <name evidence="8" type="ORF">PSM7751_03248</name>
</gene>
<keyword evidence="4 7" id="KW-0732">Signal</keyword>
<feature type="region of interest" description="Disordered" evidence="6">
    <location>
        <begin position="123"/>
        <end position="202"/>
    </location>
</feature>
<name>A0A1X6ZVT9_9RHOB</name>
<evidence type="ECO:0000256" key="7">
    <source>
        <dbReference type="SAM" id="SignalP"/>
    </source>
</evidence>
<evidence type="ECO:0000256" key="1">
    <source>
        <dbReference type="ARBA" id="ARBA00011028"/>
    </source>
</evidence>
<dbReference type="PANTHER" id="PTHR42953">
    <property type="entry name" value="HIGH-AFFINITY ZINC UPTAKE SYSTEM PROTEIN ZNUA-RELATED"/>
    <property type="match status" value="1"/>
</dbReference>
<evidence type="ECO:0000256" key="3">
    <source>
        <dbReference type="ARBA" id="ARBA00022448"/>
    </source>
</evidence>
<dbReference type="Pfam" id="PF01297">
    <property type="entry name" value="ZnuA"/>
    <property type="match status" value="1"/>
</dbReference>
<dbReference type="InterPro" id="IPR006127">
    <property type="entry name" value="ZnuA-like"/>
</dbReference>
<proteinExistence type="inferred from homology"/>
<dbReference type="OrthoDB" id="7346865at2"/>
<dbReference type="EMBL" id="FWFN01000006">
    <property type="protein sequence ID" value="SLN63315.1"/>
    <property type="molecule type" value="Genomic_DNA"/>
</dbReference>
<dbReference type="SUPFAM" id="SSF53807">
    <property type="entry name" value="Helical backbone' metal receptor"/>
    <property type="match status" value="1"/>
</dbReference>
<keyword evidence="3" id="KW-0813">Transport</keyword>
<feature type="signal peptide" evidence="7">
    <location>
        <begin position="1"/>
        <end position="20"/>
    </location>
</feature>
<dbReference type="GO" id="GO:0006829">
    <property type="term" value="P:zinc ion transport"/>
    <property type="evidence" value="ECO:0007669"/>
    <property type="project" value="UniProtKB-KW"/>
</dbReference>
<evidence type="ECO:0000256" key="5">
    <source>
        <dbReference type="ARBA" id="ARBA00022906"/>
    </source>
</evidence>
<organism evidence="8 9">
    <name type="scientific">Pseudooceanicola marinus</name>
    <dbReference type="NCBI Taxonomy" id="396013"/>
    <lineage>
        <taxon>Bacteria</taxon>
        <taxon>Pseudomonadati</taxon>
        <taxon>Pseudomonadota</taxon>
        <taxon>Alphaproteobacteria</taxon>
        <taxon>Rhodobacterales</taxon>
        <taxon>Paracoccaceae</taxon>
        <taxon>Pseudooceanicola</taxon>
    </lineage>
</organism>
<dbReference type="PANTHER" id="PTHR42953:SF3">
    <property type="entry name" value="HIGH-AFFINITY ZINC UPTAKE SYSTEM PROTEIN ZNUA"/>
    <property type="match status" value="1"/>
</dbReference>